<sequence length="133" mass="15124">MTLISGSLGVLFLCVAGSGGVYYICKRRKSTHRTAKAEETEVEYADVSILERQKKQPHQKGRQKEAVEYGELNVQRAKAEELEVEYADVSILKRQKKQLHQKKRREEAVEYGDVERPERSHTGRAGGVYSPDC</sequence>
<keyword evidence="2" id="KW-1133">Transmembrane helix</keyword>
<keyword evidence="4" id="KW-1185">Reference proteome</keyword>
<dbReference type="Proteomes" id="UP000823561">
    <property type="component" value="Chromosome 21"/>
</dbReference>
<feature type="compositionally biased region" description="Basic and acidic residues" evidence="1">
    <location>
        <begin position="104"/>
        <end position="121"/>
    </location>
</feature>
<comment type="caution">
    <text evidence="3">The sequence shown here is derived from an EMBL/GenBank/DDBJ whole genome shotgun (WGS) entry which is preliminary data.</text>
</comment>
<protein>
    <recommendedName>
        <fullName evidence="5">Secreted protein</fullName>
    </recommendedName>
</protein>
<evidence type="ECO:0008006" key="5">
    <source>
        <dbReference type="Google" id="ProtNLM"/>
    </source>
</evidence>
<dbReference type="AlphaFoldDB" id="A0AAV6FM15"/>
<evidence type="ECO:0000256" key="2">
    <source>
        <dbReference type="SAM" id="Phobius"/>
    </source>
</evidence>
<feature type="region of interest" description="Disordered" evidence="1">
    <location>
        <begin position="96"/>
        <end position="133"/>
    </location>
</feature>
<name>A0AAV6FM15_9TELE</name>
<dbReference type="EMBL" id="JADWDJ010000021">
    <property type="protein sequence ID" value="KAG5263745.1"/>
    <property type="molecule type" value="Genomic_DNA"/>
</dbReference>
<evidence type="ECO:0000313" key="3">
    <source>
        <dbReference type="EMBL" id="KAG5263745.1"/>
    </source>
</evidence>
<keyword evidence="2" id="KW-0812">Transmembrane</keyword>
<feature type="transmembrane region" description="Helical" evidence="2">
    <location>
        <begin position="6"/>
        <end position="25"/>
    </location>
</feature>
<evidence type="ECO:0000313" key="4">
    <source>
        <dbReference type="Proteomes" id="UP000823561"/>
    </source>
</evidence>
<reference evidence="3" key="1">
    <citation type="submission" date="2020-10" db="EMBL/GenBank/DDBJ databases">
        <title>Chromosome-scale genome assembly of the Allis shad, Alosa alosa.</title>
        <authorList>
            <person name="Margot Z."/>
            <person name="Christophe K."/>
            <person name="Cabau C."/>
            <person name="Louis A."/>
            <person name="Berthelot C."/>
            <person name="Parey E."/>
            <person name="Roest Crollius H."/>
            <person name="Montfort J."/>
            <person name="Robinson-Rechavi M."/>
            <person name="Bucao C."/>
            <person name="Bouchez O."/>
            <person name="Gislard M."/>
            <person name="Lluch J."/>
            <person name="Milhes M."/>
            <person name="Lampietro C."/>
            <person name="Lopez Roques C."/>
            <person name="Donnadieu C."/>
            <person name="Braasch I."/>
            <person name="Desvignes T."/>
            <person name="Postlethwait J."/>
            <person name="Bobe J."/>
            <person name="Guiguen Y."/>
        </authorList>
    </citation>
    <scope>NUCLEOTIDE SEQUENCE</scope>
    <source>
        <strain evidence="3">M-15738</strain>
        <tissue evidence="3">Blood</tissue>
    </source>
</reference>
<proteinExistence type="predicted"/>
<gene>
    <name evidence="3" type="ORF">AALO_G00268120</name>
</gene>
<organism evidence="3 4">
    <name type="scientific">Alosa alosa</name>
    <name type="common">allis shad</name>
    <dbReference type="NCBI Taxonomy" id="278164"/>
    <lineage>
        <taxon>Eukaryota</taxon>
        <taxon>Metazoa</taxon>
        <taxon>Chordata</taxon>
        <taxon>Craniata</taxon>
        <taxon>Vertebrata</taxon>
        <taxon>Euteleostomi</taxon>
        <taxon>Actinopterygii</taxon>
        <taxon>Neopterygii</taxon>
        <taxon>Teleostei</taxon>
        <taxon>Clupei</taxon>
        <taxon>Clupeiformes</taxon>
        <taxon>Clupeoidei</taxon>
        <taxon>Clupeidae</taxon>
        <taxon>Alosa</taxon>
    </lineage>
</organism>
<keyword evidence="2" id="KW-0472">Membrane</keyword>
<accession>A0AAV6FM15</accession>
<evidence type="ECO:0000256" key="1">
    <source>
        <dbReference type="SAM" id="MobiDB-lite"/>
    </source>
</evidence>